<dbReference type="PANTHER" id="PTHR38133:SF1">
    <property type="entry name" value="SLR1429 PROTEIN"/>
    <property type="match status" value="1"/>
</dbReference>
<keyword evidence="1" id="KW-0863">Zinc-finger</keyword>
<dbReference type="PROSITE" id="PS50966">
    <property type="entry name" value="ZF_SWIM"/>
    <property type="match status" value="1"/>
</dbReference>
<dbReference type="EMBL" id="JADCSA010000006">
    <property type="protein sequence ID" value="MBE7324545.1"/>
    <property type="molecule type" value="Genomic_DNA"/>
</dbReference>
<keyword evidence="1" id="KW-0479">Metal-binding</keyword>
<dbReference type="Proteomes" id="UP000756387">
    <property type="component" value="Unassembled WGS sequence"/>
</dbReference>
<keyword evidence="4" id="KW-1185">Reference proteome</keyword>
<protein>
    <recommendedName>
        <fullName evidence="2">SWIM-type domain-containing protein</fullName>
    </recommendedName>
</protein>
<evidence type="ECO:0000256" key="1">
    <source>
        <dbReference type="PROSITE-ProRule" id="PRU00325"/>
    </source>
</evidence>
<name>A0ABR9RT40_9ACTN</name>
<dbReference type="PANTHER" id="PTHR38133">
    <property type="entry name" value="SLR1429 PROTEIN"/>
    <property type="match status" value="1"/>
</dbReference>
<sequence length="221" mass="23353">MTSRTFPRHAPRRSAAVRGWWARSVASEAEESAYDPGDWTKGARLARRGAVGEIRVEAGQVVAAVSEGDDVQTVQVEVEVFSADEAQTVAEVVAGAAGWVGTLLSGRVPDQLDEGLEESGVELVPHGGLRSSCTCDAWVDPCPHALAVLLQVAWWVEDEPLTLLHLRGLDRSGLTERVAATARPGGPEPSGGGEPDEDLAIALEAAEWAAVALEQEDDADV</sequence>
<dbReference type="RefSeq" id="WP_193637879.1">
    <property type="nucleotide sequence ID" value="NZ_JADCSA010000006.1"/>
</dbReference>
<feature type="domain" description="SWIM-type" evidence="2">
    <location>
        <begin position="119"/>
        <end position="153"/>
    </location>
</feature>
<evidence type="ECO:0000259" key="2">
    <source>
        <dbReference type="PROSITE" id="PS50966"/>
    </source>
</evidence>
<gene>
    <name evidence="3" type="ORF">IEQ44_07760</name>
</gene>
<proteinExistence type="predicted"/>
<accession>A0ABR9RT40</accession>
<reference evidence="3 4" key="1">
    <citation type="submission" date="2020-10" db="EMBL/GenBank/DDBJ databases">
        <title>Nocardioides sp. isolated from sludge.</title>
        <authorList>
            <person name="Zhang X."/>
        </authorList>
    </citation>
    <scope>NUCLEOTIDE SEQUENCE [LARGE SCALE GENOMIC DNA]</scope>
    <source>
        <strain evidence="3 4">Y6</strain>
    </source>
</reference>
<dbReference type="Pfam" id="PF04434">
    <property type="entry name" value="SWIM"/>
    <property type="match status" value="1"/>
</dbReference>
<comment type="caution">
    <text evidence="3">The sequence shown here is derived from an EMBL/GenBank/DDBJ whole genome shotgun (WGS) entry which is preliminary data.</text>
</comment>
<evidence type="ECO:0000313" key="3">
    <source>
        <dbReference type="EMBL" id="MBE7324545.1"/>
    </source>
</evidence>
<keyword evidence="1" id="KW-0862">Zinc</keyword>
<dbReference type="InterPro" id="IPR007527">
    <property type="entry name" value="Znf_SWIM"/>
</dbReference>
<organism evidence="3 4">
    <name type="scientific">Nocardioides malaquae</name>
    <dbReference type="NCBI Taxonomy" id="2773426"/>
    <lineage>
        <taxon>Bacteria</taxon>
        <taxon>Bacillati</taxon>
        <taxon>Actinomycetota</taxon>
        <taxon>Actinomycetes</taxon>
        <taxon>Propionibacteriales</taxon>
        <taxon>Nocardioidaceae</taxon>
        <taxon>Nocardioides</taxon>
    </lineage>
</organism>
<evidence type="ECO:0000313" key="4">
    <source>
        <dbReference type="Proteomes" id="UP000756387"/>
    </source>
</evidence>